<dbReference type="InterPro" id="IPR012296">
    <property type="entry name" value="Nuclease_put_TT1808"/>
</dbReference>
<proteinExistence type="predicted"/>
<organism evidence="2 3">
    <name type="scientific">Pseudobacteroides cellulosolvens ATCC 35603 = DSM 2933</name>
    <dbReference type="NCBI Taxonomy" id="398512"/>
    <lineage>
        <taxon>Bacteria</taxon>
        <taxon>Bacillati</taxon>
        <taxon>Bacillota</taxon>
        <taxon>Clostridia</taxon>
        <taxon>Eubacteriales</taxon>
        <taxon>Oscillospiraceae</taxon>
        <taxon>Pseudobacteroides</taxon>
    </lineage>
</organism>
<dbReference type="OrthoDB" id="9808428at2"/>
<evidence type="ECO:0000313" key="2">
    <source>
        <dbReference type="EMBL" id="KNY27582.1"/>
    </source>
</evidence>
<name>A0A0L6JQE2_9FIRM</name>
<dbReference type="eggNOG" id="COG4636">
    <property type="taxonomic scope" value="Bacteria"/>
</dbReference>
<dbReference type="STRING" id="398512.Bccel_2853"/>
<accession>A0A0L6JQE2</accession>
<dbReference type="AlphaFoldDB" id="A0A0L6JQE2"/>
<dbReference type="PANTHER" id="PTHR36558:SF1">
    <property type="entry name" value="RESTRICTION ENDONUCLEASE DOMAIN-CONTAINING PROTEIN-RELATED"/>
    <property type="match status" value="1"/>
</dbReference>
<dbReference type="PATRIC" id="fig|398512.5.peg.2988"/>
<dbReference type="Proteomes" id="UP000036923">
    <property type="component" value="Unassembled WGS sequence"/>
</dbReference>
<gene>
    <name evidence="2" type="ORF">Bccel_2853</name>
</gene>
<dbReference type="RefSeq" id="WP_036945791.1">
    <property type="nucleotide sequence ID" value="NZ_JQKC01000078.1"/>
</dbReference>
<dbReference type="Pfam" id="PF05685">
    <property type="entry name" value="Uma2"/>
    <property type="match status" value="1"/>
</dbReference>
<keyword evidence="3" id="KW-1185">Reference proteome</keyword>
<dbReference type="EMBL" id="LGTC01000001">
    <property type="protein sequence ID" value="KNY27582.1"/>
    <property type="molecule type" value="Genomic_DNA"/>
</dbReference>
<dbReference type="InterPro" id="IPR011335">
    <property type="entry name" value="Restrct_endonuc-II-like"/>
</dbReference>
<protein>
    <recommendedName>
        <fullName evidence="1">Putative restriction endonuclease domain-containing protein</fullName>
    </recommendedName>
</protein>
<dbReference type="InterPro" id="IPR008538">
    <property type="entry name" value="Uma2"/>
</dbReference>
<dbReference type="PANTHER" id="PTHR36558">
    <property type="entry name" value="GLR1098 PROTEIN"/>
    <property type="match status" value="1"/>
</dbReference>
<feature type="domain" description="Putative restriction endonuclease" evidence="1">
    <location>
        <begin position="13"/>
        <end position="185"/>
    </location>
</feature>
<dbReference type="Gene3D" id="3.90.1570.10">
    <property type="entry name" value="tt1808, chain A"/>
    <property type="match status" value="1"/>
</dbReference>
<sequence>MPLPQEEGKYSYADYLTWPDEERWEIIDGIAYMQAAPSPAHQLISGELYRQFANYLQGKPCKVYPAPFCVRLTKGDENNNEDINKVVEPDITVVCDKSKIDERGCNGAPDMIIEVMSPSSIKKDRVIKFNKYEKAGVREYWIVEPDVKIVSAFILQESGRYGRPEIYTEDEKIEVSIFPDLIIDLNSVFGTI</sequence>
<dbReference type="SUPFAM" id="SSF52980">
    <property type="entry name" value="Restriction endonuclease-like"/>
    <property type="match status" value="1"/>
</dbReference>
<dbReference type="CDD" id="cd06260">
    <property type="entry name" value="DUF820-like"/>
    <property type="match status" value="1"/>
</dbReference>
<reference evidence="3" key="1">
    <citation type="submission" date="2015-07" db="EMBL/GenBank/DDBJ databases">
        <title>Near-Complete Genome Sequence of the Cellulolytic Bacterium Bacteroides (Pseudobacteroides) cellulosolvens ATCC 35603.</title>
        <authorList>
            <person name="Dassa B."/>
            <person name="Utturkar S.M."/>
            <person name="Klingeman D.M."/>
            <person name="Hurt R.A."/>
            <person name="Keller M."/>
            <person name="Xu J."/>
            <person name="Reddy Y.H.K."/>
            <person name="Borovok I."/>
            <person name="Grinberg I.R."/>
            <person name="Lamed R."/>
            <person name="Zhivin O."/>
            <person name="Bayer E.A."/>
            <person name="Brown S.D."/>
        </authorList>
    </citation>
    <scope>NUCLEOTIDE SEQUENCE [LARGE SCALE GENOMIC DNA]</scope>
    <source>
        <strain evidence="3">DSM 2933</strain>
    </source>
</reference>
<evidence type="ECO:0000313" key="3">
    <source>
        <dbReference type="Proteomes" id="UP000036923"/>
    </source>
</evidence>
<evidence type="ECO:0000259" key="1">
    <source>
        <dbReference type="Pfam" id="PF05685"/>
    </source>
</evidence>
<comment type="caution">
    <text evidence="2">The sequence shown here is derived from an EMBL/GenBank/DDBJ whole genome shotgun (WGS) entry which is preliminary data.</text>
</comment>